<dbReference type="STRING" id="370764.SAMN04489810_0090"/>
<accession>A0A1G7TM11</accession>
<gene>
    <name evidence="2" type="ORF">SAMN04489810_0090</name>
</gene>
<dbReference type="CDD" id="cd12108">
    <property type="entry name" value="Hr-like"/>
    <property type="match status" value="1"/>
</dbReference>
<dbReference type="Proteomes" id="UP000199009">
    <property type="component" value="Chromosome I"/>
</dbReference>
<sequence>MPATPLPASGDAPRPAKMCDASGMAMIHRFFRRGFGEAPGLVCGIRPGDAGHAEAVAVHLDTLSVALHAHHEGEDERLWSTLDERSPACGPHVARMKEQHQAMLAPLNDLDAALPTWRTTAGDPAAVLAALEGINAALAVHLPDEETTIVPVMEHTLTQKEVDWFSTHGRAATPKGQTWNMLGDIMAAQPDAGTEFLHELPPPARLLWRWSGKGKYERNRAVLEGR</sequence>
<name>A0A1G7TM11_9MICO</name>
<evidence type="ECO:0000313" key="3">
    <source>
        <dbReference type="Proteomes" id="UP000199009"/>
    </source>
</evidence>
<keyword evidence="3" id="KW-1185">Reference proteome</keyword>
<protein>
    <submittedName>
        <fullName evidence="2">Hemerythrin HHE cation binding domain-containing protein</fullName>
    </submittedName>
</protein>
<reference evidence="2 3" key="1">
    <citation type="submission" date="2016-10" db="EMBL/GenBank/DDBJ databases">
        <authorList>
            <person name="de Groot N.N."/>
        </authorList>
    </citation>
    <scope>NUCLEOTIDE SEQUENCE [LARGE SCALE GENOMIC DNA]</scope>
    <source>
        <strain evidence="2 3">DSM 23142</strain>
    </source>
</reference>
<evidence type="ECO:0000313" key="2">
    <source>
        <dbReference type="EMBL" id="SDG36054.1"/>
    </source>
</evidence>
<dbReference type="InterPro" id="IPR012312">
    <property type="entry name" value="Hemerythrin-like"/>
</dbReference>
<dbReference type="AlphaFoldDB" id="A0A1G7TM11"/>
<dbReference type="OrthoDB" id="5197650at2"/>
<feature type="domain" description="Hemerythrin-like" evidence="1">
    <location>
        <begin position="28"/>
        <end position="151"/>
    </location>
</feature>
<proteinExistence type="predicted"/>
<organism evidence="2 3">
    <name type="scientific">Microbacterium pygmaeum</name>
    <dbReference type="NCBI Taxonomy" id="370764"/>
    <lineage>
        <taxon>Bacteria</taxon>
        <taxon>Bacillati</taxon>
        <taxon>Actinomycetota</taxon>
        <taxon>Actinomycetes</taxon>
        <taxon>Micrococcales</taxon>
        <taxon>Microbacteriaceae</taxon>
        <taxon>Microbacterium</taxon>
    </lineage>
</organism>
<dbReference type="Pfam" id="PF01814">
    <property type="entry name" value="Hemerythrin"/>
    <property type="match status" value="1"/>
</dbReference>
<dbReference type="EMBL" id="LT629692">
    <property type="protein sequence ID" value="SDG36054.1"/>
    <property type="molecule type" value="Genomic_DNA"/>
</dbReference>
<evidence type="ECO:0000259" key="1">
    <source>
        <dbReference type="Pfam" id="PF01814"/>
    </source>
</evidence>
<dbReference type="Gene3D" id="1.20.120.520">
    <property type="entry name" value="nmb1532 protein domain like"/>
    <property type="match status" value="1"/>
</dbReference>